<sequence length="157" mass="16594">MDGAITVAVESGAEGDAAKAVADIYGLAPIGRAQGVTVEVMAEMRPFHEMGQRYATELRSGNVEVRGSIARAHVNGALLKLMLGEGAGTSRPAGAFVSPTFNLSLRMVNAAKPDNSSTITVHGVKLNGWSFAMPEDDFVLERVTFKALWISVEDSGE</sequence>
<dbReference type="EMBL" id="CP003969">
    <property type="protein sequence ID" value="AGP41415.1"/>
    <property type="molecule type" value="Genomic_DNA"/>
</dbReference>
<dbReference type="eggNOG" id="ENOG502ZBMH">
    <property type="taxonomic scope" value="Bacteria"/>
</dbReference>
<evidence type="ECO:0000313" key="2">
    <source>
        <dbReference type="Proteomes" id="UP000014803"/>
    </source>
</evidence>
<reference evidence="1 2" key="1">
    <citation type="journal article" date="2013" name="Sci. Rep.">
        <title>Extraordinary expansion of a Sorangium cellulosum genome from an alkaline milieu.</title>
        <authorList>
            <person name="Han K."/>
            <person name="Li Z.F."/>
            <person name="Peng R."/>
            <person name="Zhu L.P."/>
            <person name="Zhou T."/>
            <person name="Wang L.G."/>
            <person name="Li S.G."/>
            <person name="Zhang X.B."/>
            <person name="Hu W."/>
            <person name="Wu Z.H."/>
            <person name="Qin N."/>
            <person name="Li Y.Z."/>
        </authorList>
    </citation>
    <scope>NUCLEOTIDE SEQUENCE [LARGE SCALE GENOMIC DNA]</scope>
    <source>
        <strain evidence="1 2">So0157-2</strain>
    </source>
</reference>
<organism evidence="1 2">
    <name type="scientific">Sorangium cellulosum So0157-2</name>
    <dbReference type="NCBI Taxonomy" id="1254432"/>
    <lineage>
        <taxon>Bacteria</taxon>
        <taxon>Pseudomonadati</taxon>
        <taxon>Myxococcota</taxon>
        <taxon>Polyangia</taxon>
        <taxon>Polyangiales</taxon>
        <taxon>Polyangiaceae</taxon>
        <taxon>Sorangium</taxon>
    </lineage>
</organism>
<accession>S4YAS9</accession>
<dbReference type="STRING" id="1254432.SCE1572_47175"/>
<gene>
    <name evidence="1" type="ORF">SCE1572_47175</name>
</gene>
<proteinExistence type="predicted"/>
<dbReference type="AlphaFoldDB" id="S4YAS9"/>
<dbReference type="PATRIC" id="fig|1254432.3.peg.10666"/>
<dbReference type="Proteomes" id="UP000014803">
    <property type="component" value="Chromosome"/>
</dbReference>
<dbReference type="HOGENOM" id="CLU_1576690_0_0_7"/>
<protein>
    <submittedName>
        <fullName evidence="1">Uncharacterized protein</fullName>
    </submittedName>
</protein>
<name>S4YAS9_SORCE</name>
<evidence type="ECO:0000313" key="1">
    <source>
        <dbReference type="EMBL" id="AGP41415.1"/>
    </source>
</evidence>
<dbReference type="KEGG" id="scu:SCE1572_47175"/>